<name>A0A5J4RSM6_9ZZZZ</name>
<evidence type="ECO:0000313" key="2">
    <source>
        <dbReference type="EMBL" id="KAA6336578.1"/>
    </source>
</evidence>
<keyword evidence="1" id="KW-0472">Membrane</keyword>
<keyword evidence="1" id="KW-1133">Transmembrane helix</keyword>
<evidence type="ECO:0000256" key="1">
    <source>
        <dbReference type="SAM" id="Phobius"/>
    </source>
</evidence>
<sequence length="980" mass="104006">MKQNVLKYLFFGIFIGTLSIIFTNCKDNDDDIDALQLTQQELKAILDGLSTKLDATTVELTALKGQVSTAVDTKITELLADVAALKSQLNATQVDQIKEIIEDYLKLEGGLTALADQAAGFQIKLDKVSIEDLAALANISQVDLPGFTTLAALLVKYQSSITELELQIKTLDGYTTAGSVKGAIDAVKTELDTNLATIKAALFDWDDAETKTLAEYLNTYDYATKSDLAAAITEALGEDALILKLKSIITGISLVKVDNGDFTLPLYTSIPADSTFGVGTGNTISFKAGLTQATTPQSFIVQVTPANVNLKDYKLSFVNSLGGQVEPKISVVPYNKLLTRAETGLFEITVEWNTEAAKADSAAKVGLDKGKNIRYALSVDKTSAEGRTILTEYDILFTKVDDAIHNDGESGNEADVVLNFQVVVGSAASGTSVADIKNRNGSYKDLKWAGTESTYVLPGITDEDSNDSRSTGDLAVNLGQSITVKLEGAAKEKALAYYVALETKARSGATNADTIAWKALVAGDLNKVTDVKENVDIYIKNNETSFGNLSPSKEVGFRLFAVNVDGTLVDPDGRAFYIKLTNTPVPIGFTATIDDVIPTATTGVAFAPSENVSFIKNLDSKTRAKITSVTITPVSTLKFVGGATTGATTLTVNPLTTVAGTGGAPATTAVTKWDAADLDQISIDGLVIPSSFGIEGEGDATAAAKIIVKGEGTDTIGTYPVTLTRKVELKVFDELTGTHSLYLLPAGEGKATADLGPLFGGITIDPSHLIVSIANNGDAAVPVISTTTGSPLTLAIDKTDIVTALSTTYDKVTVKYNYGYIYTDQSATNTELEVELANFSIEFLTELQSVTWNLNTAVDWTPAKGKLIYNQTNTISLSAFTARFNSIDYILVGEQPEVSLSDATRAYTLKSASLKTGLTPIANLYYTITISPEGDTLVFTPKAGQALIPGGDTILELTIVDVVGEIERTVEVRGIILGTD</sequence>
<organism evidence="2">
    <name type="scientific">termite gut metagenome</name>
    <dbReference type="NCBI Taxonomy" id="433724"/>
    <lineage>
        <taxon>unclassified sequences</taxon>
        <taxon>metagenomes</taxon>
        <taxon>organismal metagenomes</taxon>
    </lineage>
</organism>
<dbReference type="AlphaFoldDB" id="A0A5J4RSM6"/>
<accession>A0A5J4RSM6</accession>
<proteinExistence type="predicted"/>
<feature type="transmembrane region" description="Helical" evidence="1">
    <location>
        <begin position="5"/>
        <end position="22"/>
    </location>
</feature>
<protein>
    <submittedName>
        <fullName evidence="2">Uncharacterized protein</fullName>
    </submittedName>
</protein>
<keyword evidence="1" id="KW-0812">Transmembrane</keyword>
<comment type="caution">
    <text evidence="2">The sequence shown here is derived from an EMBL/GenBank/DDBJ whole genome shotgun (WGS) entry which is preliminary data.</text>
</comment>
<dbReference type="EMBL" id="SNRY01000779">
    <property type="protein sequence ID" value="KAA6336578.1"/>
    <property type="molecule type" value="Genomic_DNA"/>
</dbReference>
<gene>
    <name evidence="2" type="ORF">EZS27_015280</name>
</gene>
<reference evidence="2" key="1">
    <citation type="submission" date="2019-03" db="EMBL/GenBank/DDBJ databases">
        <title>Single cell metagenomics reveals metabolic interactions within the superorganism composed of flagellate Streblomastix strix and complex community of Bacteroidetes bacteria on its surface.</title>
        <authorList>
            <person name="Treitli S.C."/>
            <person name="Kolisko M."/>
            <person name="Husnik F."/>
            <person name="Keeling P."/>
            <person name="Hampl V."/>
        </authorList>
    </citation>
    <scope>NUCLEOTIDE SEQUENCE</scope>
    <source>
        <strain evidence="2">STM</strain>
    </source>
</reference>